<dbReference type="Proteomes" id="UP000547674">
    <property type="component" value="Unassembled WGS sequence"/>
</dbReference>
<name>A0A7Y2H3R8_UNCEI</name>
<dbReference type="CDD" id="cd07043">
    <property type="entry name" value="STAS_anti-anti-sigma_factors"/>
    <property type="match status" value="1"/>
</dbReference>
<feature type="domain" description="STAS" evidence="3">
    <location>
        <begin position="1"/>
        <end position="116"/>
    </location>
</feature>
<sequence length="116" mass="13019">MEIQIEEQSPWTVFCLEGNLDRESSPSVYMRFHRELVRGKTHFYFDLDGVEAIEPEGLGVLVRCYKDATSRGGEVGLVHVSKEIEKVLEYTRLDSIFTLAGSRPLPSDSGPDLEAA</sequence>
<evidence type="ECO:0000313" key="4">
    <source>
        <dbReference type="EMBL" id="NNF08018.1"/>
    </source>
</evidence>
<dbReference type="InterPro" id="IPR036513">
    <property type="entry name" value="STAS_dom_sf"/>
</dbReference>
<dbReference type="InterPro" id="IPR002645">
    <property type="entry name" value="STAS_dom"/>
</dbReference>
<dbReference type="PANTHER" id="PTHR33495">
    <property type="entry name" value="ANTI-SIGMA FACTOR ANTAGONIST TM_1081-RELATED-RELATED"/>
    <property type="match status" value="1"/>
</dbReference>
<gene>
    <name evidence="4" type="ORF">HKN21_14740</name>
</gene>
<evidence type="ECO:0000313" key="5">
    <source>
        <dbReference type="Proteomes" id="UP000547674"/>
    </source>
</evidence>
<dbReference type="EMBL" id="JABDJR010000595">
    <property type="protein sequence ID" value="NNF08018.1"/>
    <property type="molecule type" value="Genomic_DNA"/>
</dbReference>
<protein>
    <recommendedName>
        <fullName evidence="2">Anti-sigma factor antagonist</fullName>
    </recommendedName>
</protein>
<comment type="similarity">
    <text evidence="1 2">Belongs to the anti-sigma-factor antagonist family.</text>
</comment>
<comment type="caution">
    <text evidence="4">The sequence shown here is derived from an EMBL/GenBank/DDBJ whole genome shotgun (WGS) entry which is preliminary data.</text>
</comment>
<reference evidence="4 5" key="1">
    <citation type="submission" date="2020-03" db="EMBL/GenBank/DDBJ databases">
        <title>Metabolic flexibility allows generalist bacteria to become dominant in a frequently disturbed ecosystem.</title>
        <authorList>
            <person name="Chen Y.-J."/>
            <person name="Leung P.M."/>
            <person name="Bay S.K."/>
            <person name="Hugenholtz P."/>
            <person name="Kessler A.J."/>
            <person name="Shelley G."/>
            <person name="Waite D.W."/>
            <person name="Cook P.L."/>
            <person name="Greening C."/>
        </authorList>
    </citation>
    <scope>NUCLEOTIDE SEQUENCE [LARGE SCALE GENOMIC DNA]</scope>
    <source>
        <strain evidence="4">SS_bin_28</strain>
    </source>
</reference>
<dbReference type="SUPFAM" id="SSF52091">
    <property type="entry name" value="SpoIIaa-like"/>
    <property type="match status" value="1"/>
</dbReference>
<dbReference type="AlphaFoldDB" id="A0A7Y2H3R8"/>
<evidence type="ECO:0000256" key="2">
    <source>
        <dbReference type="RuleBase" id="RU003749"/>
    </source>
</evidence>
<organism evidence="4 5">
    <name type="scientific">Eiseniibacteriota bacterium</name>
    <dbReference type="NCBI Taxonomy" id="2212470"/>
    <lineage>
        <taxon>Bacteria</taxon>
        <taxon>Candidatus Eiseniibacteriota</taxon>
    </lineage>
</organism>
<dbReference type="NCBIfam" id="TIGR00377">
    <property type="entry name" value="ant_ant_sig"/>
    <property type="match status" value="1"/>
</dbReference>
<dbReference type="GO" id="GO:0043856">
    <property type="term" value="F:anti-sigma factor antagonist activity"/>
    <property type="evidence" value="ECO:0007669"/>
    <property type="project" value="InterPro"/>
</dbReference>
<dbReference type="Pfam" id="PF01740">
    <property type="entry name" value="STAS"/>
    <property type="match status" value="1"/>
</dbReference>
<dbReference type="Gene3D" id="3.30.750.24">
    <property type="entry name" value="STAS domain"/>
    <property type="match status" value="1"/>
</dbReference>
<dbReference type="PROSITE" id="PS50801">
    <property type="entry name" value="STAS"/>
    <property type="match status" value="1"/>
</dbReference>
<dbReference type="InterPro" id="IPR003658">
    <property type="entry name" value="Anti-sigma_ant"/>
</dbReference>
<evidence type="ECO:0000259" key="3">
    <source>
        <dbReference type="PROSITE" id="PS50801"/>
    </source>
</evidence>
<accession>A0A7Y2H3R8</accession>
<proteinExistence type="inferred from homology"/>
<evidence type="ECO:0000256" key="1">
    <source>
        <dbReference type="ARBA" id="ARBA00009013"/>
    </source>
</evidence>